<evidence type="ECO:0000313" key="6">
    <source>
        <dbReference type="Proteomes" id="UP000271889"/>
    </source>
</evidence>
<dbReference type="GO" id="GO:0002058">
    <property type="term" value="F:uracil binding"/>
    <property type="evidence" value="ECO:0007669"/>
    <property type="project" value="TreeGrafter"/>
</dbReference>
<feature type="domain" description="Dihydroorotate dehydrogenase catalytic" evidence="4">
    <location>
        <begin position="4"/>
        <end position="159"/>
    </location>
</feature>
<accession>A0A3P6T1Z4</accession>
<dbReference type="InterPro" id="IPR005720">
    <property type="entry name" value="Dihydroorotate_DH_cat"/>
</dbReference>
<dbReference type="GO" id="GO:0006210">
    <property type="term" value="P:thymine catabolic process"/>
    <property type="evidence" value="ECO:0007669"/>
    <property type="project" value="TreeGrafter"/>
</dbReference>
<keyword evidence="3" id="KW-0560">Oxidoreductase</keyword>
<proteinExistence type="predicted"/>
<dbReference type="GO" id="GO:0019483">
    <property type="term" value="P:beta-alanine biosynthetic process"/>
    <property type="evidence" value="ECO:0007669"/>
    <property type="project" value="UniProtKB-UniPathway"/>
</dbReference>
<comment type="pathway">
    <text evidence="1">Amino-acid biosynthesis; beta-alanine biosynthesis.</text>
</comment>
<reference evidence="5 6" key="1">
    <citation type="submission" date="2018-11" db="EMBL/GenBank/DDBJ databases">
        <authorList>
            <consortium name="Pathogen Informatics"/>
        </authorList>
    </citation>
    <scope>NUCLEOTIDE SEQUENCE [LARGE SCALE GENOMIC DNA]</scope>
</reference>
<evidence type="ECO:0000256" key="1">
    <source>
        <dbReference type="ARBA" id="ARBA00004668"/>
    </source>
</evidence>
<dbReference type="SUPFAM" id="SSF51395">
    <property type="entry name" value="FMN-linked oxidoreductases"/>
    <property type="match status" value="1"/>
</dbReference>
<gene>
    <name evidence="5" type="ORF">CGOC_LOCUS5214</name>
</gene>
<dbReference type="PANTHER" id="PTHR43073">
    <property type="entry name" value="DIHYDROPYRIMIDINE DEHYDROGENASE [NADP(+)]"/>
    <property type="match status" value="1"/>
</dbReference>
<evidence type="ECO:0000256" key="3">
    <source>
        <dbReference type="ARBA" id="ARBA00023002"/>
    </source>
</evidence>
<dbReference type="Pfam" id="PF01180">
    <property type="entry name" value="DHO_dh"/>
    <property type="match status" value="1"/>
</dbReference>
<dbReference type="GO" id="GO:0006212">
    <property type="term" value="P:uracil catabolic process"/>
    <property type="evidence" value="ECO:0007669"/>
    <property type="project" value="TreeGrafter"/>
</dbReference>
<dbReference type="Proteomes" id="UP000271889">
    <property type="component" value="Unassembled WGS sequence"/>
</dbReference>
<dbReference type="OrthoDB" id="4327079at2759"/>
<dbReference type="PANTHER" id="PTHR43073:SF2">
    <property type="entry name" value="DIHYDROPYRIMIDINE DEHYDROGENASE [NADP(+)]"/>
    <property type="match status" value="1"/>
</dbReference>
<dbReference type="AlphaFoldDB" id="A0A3P6T1Z4"/>
<dbReference type="GO" id="GO:0017113">
    <property type="term" value="F:dihydropyrimidine dehydrogenase (NADP+) activity"/>
    <property type="evidence" value="ECO:0007669"/>
    <property type="project" value="UniProtKB-EC"/>
</dbReference>
<evidence type="ECO:0000259" key="4">
    <source>
        <dbReference type="Pfam" id="PF01180"/>
    </source>
</evidence>
<dbReference type="GO" id="GO:0005829">
    <property type="term" value="C:cytosol"/>
    <property type="evidence" value="ECO:0007669"/>
    <property type="project" value="TreeGrafter"/>
</dbReference>
<dbReference type="GO" id="GO:0050661">
    <property type="term" value="F:NADP binding"/>
    <property type="evidence" value="ECO:0007669"/>
    <property type="project" value="TreeGrafter"/>
</dbReference>
<dbReference type="EC" id="1.3.1.2" evidence="2"/>
<dbReference type="FunFam" id="3.20.20.70:FF:000027">
    <property type="entry name" value="Dihydropyrimidine dehydrogenase [NADP(+)]"/>
    <property type="match status" value="1"/>
</dbReference>
<evidence type="ECO:0000256" key="2">
    <source>
        <dbReference type="ARBA" id="ARBA00013004"/>
    </source>
</evidence>
<keyword evidence="6" id="KW-1185">Reference proteome</keyword>
<protein>
    <recommendedName>
        <fullName evidence="2">dihydropyrimidine dehydrogenase (NADP(+))</fullName>
        <ecNumber evidence="2">1.3.1.2</ecNumber>
    </recommendedName>
</protein>
<evidence type="ECO:0000313" key="5">
    <source>
        <dbReference type="EMBL" id="VDK61114.1"/>
    </source>
</evidence>
<dbReference type="UniPathway" id="UPA00131"/>
<dbReference type="EMBL" id="UYRV01015497">
    <property type="protein sequence ID" value="VDK61114.1"/>
    <property type="molecule type" value="Genomic_DNA"/>
</dbReference>
<name>A0A3P6T1Z4_CYLGO</name>
<sequence>MGLACGQDPDIVRTICSWIKQAVKIPFFPKMTPNITDIRAIAAAAKEGGASGVTATNTVSGLMHMKADGTSWPAVGEEKRTTYGGMSGSAIRPIALKAVSAIARDLKGFPIMATGGIESAETGLAFLNAGASVLQVCSAVQNQDYTVVEDYCTGLRALLYLKAAQSLQSWDGQSPPVEKHQRGKPVLLKDSVRDLSDEPSALMICLQRIPFFGNYRDEREKLEKSTFTAPVSMTGDFASRPDMPVGKIPTVHVCFAFF</sequence>
<dbReference type="Gene3D" id="3.20.20.70">
    <property type="entry name" value="Aldolase class I"/>
    <property type="match status" value="1"/>
</dbReference>
<dbReference type="InterPro" id="IPR013785">
    <property type="entry name" value="Aldolase_TIM"/>
</dbReference>
<organism evidence="5 6">
    <name type="scientific">Cylicostephanus goldi</name>
    <name type="common">Nematode worm</name>
    <dbReference type="NCBI Taxonomy" id="71465"/>
    <lineage>
        <taxon>Eukaryota</taxon>
        <taxon>Metazoa</taxon>
        <taxon>Ecdysozoa</taxon>
        <taxon>Nematoda</taxon>
        <taxon>Chromadorea</taxon>
        <taxon>Rhabditida</taxon>
        <taxon>Rhabditina</taxon>
        <taxon>Rhabditomorpha</taxon>
        <taxon>Strongyloidea</taxon>
        <taxon>Strongylidae</taxon>
        <taxon>Cylicostephanus</taxon>
    </lineage>
</organism>